<protein>
    <recommendedName>
        <fullName evidence="2">DUF8094 domain-containing protein</fullName>
    </recommendedName>
</protein>
<proteinExistence type="predicted"/>
<feature type="region of interest" description="Disordered" evidence="1">
    <location>
        <begin position="1"/>
        <end position="29"/>
    </location>
</feature>
<evidence type="ECO:0000256" key="1">
    <source>
        <dbReference type="SAM" id="MobiDB-lite"/>
    </source>
</evidence>
<dbReference type="EMBL" id="BAABAJ010000044">
    <property type="protein sequence ID" value="GAA3945489.1"/>
    <property type="molecule type" value="Genomic_DNA"/>
</dbReference>
<comment type="caution">
    <text evidence="3">The sequence shown here is derived from an EMBL/GenBank/DDBJ whole genome shotgun (WGS) entry which is preliminary data.</text>
</comment>
<reference evidence="4" key="1">
    <citation type="journal article" date="2019" name="Int. J. Syst. Evol. Microbiol.">
        <title>The Global Catalogue of Microorganisms (GCM) 10K type strain sequencing project: providing services to taxonomists for standard genome sequencing and annotation.</title>
        <authorList>
            <consortium name="The Broad Institute Genomics Platform"/>
            <consortium name="The Broad Institute Genome Sequencing Center for Infectious Disease"/>
            <person name="Wu L."/>
            <person name="Ma J."/>
        </authorList>
    </citation>
    <scope>NUCLEOTIDE SEQUENCE [LARGE SCALE GENOMIC DNA]</scope>
    <source>
        <strain evidence="4">JCM 16956</strain>
    </source>
</reference>
<feature type="compositionally biased region" description="Basic and acidic residues" evidence="1">
    <location>
        <begin position="1"/>
        <end position="19"/>
    </location>
</feature>
<name>A0ABP7NH33_9ACTN</name>
<evidence type="ECO:0000313" key="3">
    <source>
        <dbReference type="EMBL" id="GAA3945489.1"/>
    </source>
</evidence>
<sequence>MRRLRRPLEQSRSESEPQARTRLPVRGRRARGVATTAAALALALTASGCVTVHGELELLPPATREEAARALAEFTAAYNRADKKHDPALAAGRVTGPFGAINQAGLRARAVTAPGGNPNHLPLELTDARFALPRKAGWPRWFLADADSNRDVDEGSADNRWLLTFVRNGPDQPWEVAHLVILGTDTVPEFAEEGGYAVPVTAGGGEGALAVAPKDLGARYVAFLKDGEQGPLAAGPHTTRWRADRLKAAKRPGLATQYLDQVADQGDFAPLGLRTKDGGALVLFATRYFERQTAAQGYRPKVAPEVKALMTGEVSRTVTKEWVSDQAALVKPAGADRDGVVVLGRLQGVVAAEGS</sequence>
<organism evidence="3 4">
    <name type="scientific">Streptomyces gulbargensis</name>
    <dbReference type="NCBI Taxonomy" id="364901"/>
    <lineage>
        <taxon>Bacteria</taxon>
        <taxon>Bacillati</taxon>
        <taxon>Actinomycetota</taxon>
        <taxon>Actinomycetes</taxon>
        <taxon>Kitasatosporales</taxon>
        <taxon>Streptomycetaceae</taxon>
        <taxon>Streptomyces</taxon>
    </lineage>
</organism>
<keyword evidence="4" id="KW-1185">Reference proteome</keyword>
<gene>
    <name evidence="3" type="ORF">GCM10022244_61080</name>
</gene>
<evidence type="ECO:0000259" key="2">
    <source>
        <dbReference type="Pfam" id="PF26366"/>
    </source>
</evidence>
<accession>A0ABP7NH33</accession>
<dbReference type="InterPro" id="IPR058407">
    <property type="entry name" value="DUF8094"/>
</dbReference>
<dbReference type="RefSeq" id="WP_345289588.1">
    <property type="nucleotide sequence ID" value="NZ_BAABAJ010000044.1"/>
</dbReference>
<dbReference type="Proteomes" id="UP001501000">
    <property type="component" value="Unassembled WGS sequence"/>
</dbReference>
<evidence type="ECO:0000313" key="4">
    <source>
        <dbReference type="Proteomes" id="UP001501000"/>
    </source>
</evidence>
<dbReference type="Pfam" id="PF26366">
    <property type="entry name" value="DUF8094"/>
    <property type="match status" value="1"/>
</dbReference>
<feature type="domain" description="DUF8094" evidence="2">
    <location>
        <begin position="61"/>
        <end position="354"/>
    </location>
</feature>